<protein>
    <submittedName>
        <fullName evidence="1">CoA-transferase family III family protein 1</fullName>
    </submittedName>
</protein>
<dbReference type="AlphaFoldDB" id="M1PK44"/>
<reference evidence="1" key="1">
    <citation type="journal article" date="2014" name="PLoS ONE">
        <title>New hydrocarbon degradation pathways in the microbial metagenome from brazilian petroleum reservoirs.</title>
        <authorList>
            <person name="Sierra-Garcia I.N."/>
            <person name="Correa Alvarez J."/>
            <person name="Pantaroto de Vasconcellos S."/>
            <person name="Pereira de Souza A."/>
            <person name="Dos Santos Neto E.V."/>
            <person name="de Oliveira V.M."/>
        </authorList>
    </citation>
    <scope>NUCLEOTIDE SEQUENCE</scope>
</reference>
<proteinExistence type="predicted"/>
<dbReference type="EMBL" id="KC157637">
    <property type="protein sequence ID" value="AGF87142.1"/>
    <property type="molecule type" value="Genomic_DNA"/>
</dbReference>
<sequence length="84" mass="8894">LPPRRAPGTGVVAAAGFFDLDDVGAQIGEQLARPGAGQHAREIEHAQVGEGLVHRRDSPAQLAKAAMPVMARPRMRAWMSCVPS</sequence>
<keyword evidence="1" id="KW-0808">Transferase</keyword>
<dbReference type="GO" id="GO:0016740">
    <property type="term" value="F:transferase activity"/>
    <property type="evidence" value="ECO:0007669"/>
    <property type="project" value="UniProtKB-KW"/>
</dbReference>
<accession>M1PK44</accession>
<feature type="non-terminal residue" evidence="1">
    <location>
        <position position="1"/>
    </location>
</feature>
<evidence type="ECO:0000313" key="1">
    <source>
        <dbReference type="EMBL" id="AGF87142.1"/>
    </source>
</evidence>
<name>M1PK44_9ZZZZ</name>
<organism evidence="1">
    <name type="scientific">uncultured organism</name>
    <dbReference type="NCBI Taxonomy" id="155900"/>
    <lineage>
        <taxon>unclassified sequences</taxon>
        <taxon>environmental samples</taxon>
    </lineage>
</organism>